<gene>
    <name evidence="2" type="ORF">BZ3500_MVSOF-1268-A1-R1_CHR7-3G09568</name>
</gene>
<proteinExistence type="predicted"/>
<evidence type="ECO:0000256" key="1">
    <source>
        <dbReference type="SAM" id="MobiDB-lite"/>
    </source>
</evidence>
<organism evidence="2 3">
    <name type="scientific">Microbotryum saponariae</name>
    <dbReference type="NCBI Taxonomy" id="289078"/>
    <lineage>
        <taxon>Eukaryota</taxon>
        <taxon>Fungi</taxon>
        <taxon>Dikarya</taxon>
        <taxon>Basidiomycota</taxon>
        <taxon>Pucciniomycotina</taxon>
        <taxon>Microbotryomycetes</taxon>
        <taxon>Microbotryales</taxon>
        <taxon>Microbotryaceae</taxon>
        <taxon>Microbotryum</taxon>
    </lineage>
</organism>
<reference evidence="3" key="1">
    <citation type="submission" date="2016-10" db="EMBL/GenBank/DDBJ databases">
        <authorList>
            <person name="Jeantristanb JTB J.-T."/>
            <person name="Ricardo R."/>
        </authorList>
    </citation>
    <scope>NUCLEOTIDE SEQUENCE [LARGE SCALE GENOMIC DNA]</scope>
</reference>
<accession>A0A2X0KX69</accession>
<protein>
    <submittedName>
        <fullName evidence="2">BZ3500_MvSof-1268-A1-R1_Chr7-3g09568 protein</fullName>
    </submittedName>
</protein>
<evidence type="ECO:0000313" key="3">
    <source>
        <dbReference type="Proteomes" id="UP000249723"/>
    </source>
</evidence>
<name>A0A2X0KX69_9BASI</name>
<dbReference type="EMBL" id="FMWP01000125">
    <property type="protein sequence ID" value="SDA02217.1"/>
    <property type="molecule type" value="Genomic_DNA"/>
</dbReference>
<sequence>MRRCRCGAPTGNHCFTKVKEKGSSGSTQVSRFPHCTQRPFPESVIDGNLQADTDRLTTSSCTKKACASPRPKASPTLLPAA</sequence>
<feature type="region of interest" description="Disordered" evidence="1">
    <location>
        <begin position="62"/>
        <end position="81"/>
    </location>
</feature>
<dbReference type="Proteomes" id="UP000249723">
    <property type="component" value="Unassembled WGS sequence"/>
</dbReference>
<dbReference type="AlphaFoldDB" id="A0A2X0KX69"/>
<evidence type="ECO:0000313" key="2">
    <source>
        <dbReference type="EMBL" id="SDA02217.1"/>
    </source>
</evidence>
<keyword evidence="3" id="KW-1185">Reference proteome</keyword>